<gene>
    <name evidence="7" type="primary">Contig2036.g2199</name>
    <name evidence="7" type="ORF">STYLEM_17479</name>
</gene>
<dbReference type="Gene3D" id="2.60.200.20">
    <property type="match status" value="1"/>
</dbReference>
<dbReference type="SMART" id="SM00744">
    <property type="entry name" value="RINGv"/>
    <property type="match status" value="1"/>
</dbReference>
<dbReference type="Pfam" id="PF00498">
    <property type="entry name" value="FHA"/>
    <property type="match status" value="1"/>
</dbReference>
<dbReference type="Gene3D" id="3.30.40.10">
    <property type="entry name" value="Zinc/RING finger domain, C3HC4 (zinc finger)"/>
    <property type="match status" value="1"/>
</dbReference>
<dbReference type="SUPFAM" id="SSF49879">
    <property type="entry name" value="SMAD/FHA domain"/>
    <property type="match status" value="1"/>
</dbReference>
<dbReference type="InterPro" id="IPR011016">
    <property type="entry name" value="Znf_RING-CH"/>
</dbReference>
<dbReference type="CDD" id="cd16495">
    <property type="entry name" value="RING_CH-C4HC3_MARCH"/>
    <property type="match status" value="1"/>
</dbReference>
<feature type="domain" description="FHA" evidence="5">
    <location>
        <begin position="271"/>
        <end position="315"/>
    </location>
</feature>
<evidence type="ECO:0000313" key="8">
    <source>
        <dbReference type="Proteomes" id="UP000039865"/>
    </source>
</evidence>
<dbReference type="AlphaFoldDB" id="A0A078B4C7"/>
<dbReference type="Proteomes" id="UP000039865">
    <property type="component" value="Unassembled WGS sequence"/>
</dbReference>
<keyword evidence="2" id="KW-0863">Zinc-finger</keyword>
<dbReference type="PROSITE" id="PS51292">
    <property type="entry name" value="ZF_RING_CH"/>
    <property type="match status" value="1"/>
</dbReference>
<organism evidence="7 8">
    <name type="scientific">Stylonychia lemnae</name>
    <name type="common">Ciliate</name>
    <dbReference type="NCBI Taxonomy" id="5949"/>
    <lineage>
        <taxon>Eukaryota</taxon>
        <taxon>Sar</taxon>
        <taxon>Alveolata</taxon>
        <taxon>Ciliophora</taxon>
        <taxon>Intramacronucleata</taxon>
        <taxon>Spirotrichea</taxon>
        <taxon>Stichotrichia</taxon>
        <taxon>Sporadotrichida</taxon>
        <taxon>Oxytrichidae</taxon>
        <taxon>Stylonychinae</taxon>
        <taxon>Stylonychia</taxon>
    </lineage>
</organism>
<dbReference type="PANTHER" id="PTHR46210:SF1">
    <property type="entry name" value="FHA DOMAIN-CONTAINING PROTEIN"/>
    <property type="match status" value="1"/>
</dbReference>
<evidence type="ECO:0000259" key="6">
    <source>
        <dbReference type="PROSITE" id="PS51292"/>
    </source>
</evidence>
<keyword evidence="1" id="KW-0479">Metal-binding</keyword>
<dbReference type="InterPro" id="IPR000253">
    <property type="entry name" value="FHA_dom"/>
</dbReference>
<keyword evidence="8" id="KW-1185">Reference proteome</keyword>
<feature type="domain" description="RING-CH-type" evidence="6">
    <location>
        <begin position="147"/>
        <end position="223"/>
    </location>
</feature>
<dbReference type="InParanoid" id="A0A078B4C7"/>
<keyword evidence="3" id="KW-0862">Zinc</keyword>
<protein>
    <submittedName>
        <fullName evidence="7">Ringv domain containing protein</fullName>
    </submittedName>
</protein>
<proteinExistence type="predicted"/>
<dbReference type="PANTHER" id="PTHR46210">
    <property type="entry name" value="FHA DOMAIN-CONTAINING PROTEIN"/>
    <property type="match status" value="1"/>
</dbReference>
<dbReference type="GO" id="GO:0008270">
    <property type="term" value="F:zinc ion binding"/>
    <property type="evidence" value="ECO:0007669"/>
    <property type="project" value="UniProtKB-KW"/>
</dbReference>
<evidence type="ECO:0000256" key="2">
    <source>
        <dbReference type="ARBA" id="ARBA00022771"/>
    </source>
</evidence>
<dbReference type="InterPro" id="IPR013083">
    <property type="entry name" value="Znf_RING/FYVE/PHD"/>
</dbReference>
<evidence type="ECO:0000313" key="7">
    <source>
        <dbReference type="EMBL" id="CDW88358.1"/>
    </source>
</evidence>
<accession>A0A078B4C7</accession>
<sequence length="443" mass="50658">MKTSQATQIMRKSNDLELINFNEQNEAIYKNTGPSDDQENRPLLNIINENGVFYLKSCSNPSTKVESKDLNEQMYLVEYDIQQGDILKVGRVKFAVKEIRYKEKMEVDQTNFLPVGDVQQTNQPDFEEYDEIKSAIHYSPETDSNTQSDEDTPKCRFCWSSDASPENPLFASCNCCGSVGYIHFSCLKSWLDVKKQCKISQPFSSFYWKSFECEICKKAYPLVIRSEGRTYNLVEYERPDGDFLALESLNQEKNTSRIIHIIRPNDKKDSFKFGRGHESDLRINDISVSRCHAIIKFKDNKFQLEDNMSKFGTLVLVKNKTPLIPGFNKAVQIGRTVINFSVKSVSKQHFGPRPQDGLIRGKIEEAKISSKLPISNNNDMDDDGENGDFGQNEPFISENAPQEQQPFDMAIEQDGASGIQEENRNEEIPNEIPDNRKTKGGYF</sequence>
<evidence type="ECO:0000256" key="4">
    <source>
        <dbReference type="SAM" id="MobiDB-lite"/>
    </source>
</evidence>
<feature type="region of interest" description="Disordered" evidence="4">
    <location>
        <begin position="373"/>
        <end position="443"/>
    </location>
</feature>
<name>A0A078B4C7_STYLE</name>
<dbReference type="SMART" id="SM00240">
    <property type="entry name" value="FHA"/>
    <property type="match status" value="1"/>
</dbReference>
<dbReference type="EMBL" id="CCKQ01016479">
    <property type="protein sequence ID" value="CDW88358.1"/>
    <property type="molecule type" value="Genomic_DNA"/>
</dbReference>
<dbReference type="SUPFAM" id="SSF57850">
    <property type="entry name" value="RING/U-box"/>
    <property type="match status" value="1"/>
</dbReference>
<evidence type="ECO:0000259" key="5">
    <source>
        <dbReference type="PROSITE" id="PS50006"/>
    </source>
</evidence>
<dbReference type="InterPro" id="IPR008984">
    <property type="entry name" value="SMAD_FHA_dom_sf"/>
</dbReference>
<dbReference type="PROSITE" id="PS50006">
    <property type="entry name" value="FHA_DOMAIN"/>
    <property type="match status" value="1"/>
</dbReference>
<feature type="compositionally biased region" description="Basic and acidic residues" evidence="4">
    <location>
        <begin position="421"/>
        <end position="437"/>
    </location>
</feature>
<dbReference type="OrthoDB" id="264354at2759"/>
<evidence type="ECO:0000256" key="1">
    <source>
        <dbReference type="ARBA" id="ARBA00022723"/>
    </source>
</evidence>
<dbReference type="CDD" id="cd00060">
    <property type="entry name" value="FHA"/>
    <property type="match status" value="1"/>
</dbReference>
<dbReference type="Pfam" id="PF12906">
    <property type="entry name" value="RINGv"/>
    <property type="match status" value="1"/>
</dbReference>
<evidence type="ECO:0000256" key="3">
    <source>
        <dbReference type="ARBA" id="ARBA00022833"/>
    </source>
</evidence>
<reference evidence="7 8" key="1">
    <citation type="submission" date="2014-06" db="EMBL/GenBank/DDBJ databases">
        <authorList>
            <person name="Swart Estienne"/>
        </authorList>
    </citation>
    <scope>NUCLEOTIDE SEQUENCE [LARGE SCALE GENOMIC DNA]</scope>
    <source>
        <strain evidence="7 8">130c</strain>
    </source>
</reference>